<dbReference type="EMBL" id="AOLR01000057">
    <property type="protein sequence ID" value="EMA08765.1"/>
    <property type="molecule type" value="Genomic_DNA"/>
</dbReference>
<dbReference type="Proteomes" id="UP000011659">
    <property type="component" value="Unassembled WGS sequence"/>
</dbReference>
<evidence type="ECO:0000313" key="6">
    <source>
        <dbReference type="EMBL" id="EMA08765.1"/>
    </source>
</evidence>
<name>M0JM50_9EURY</name>
<proteinExistence type="inferred from homology"/>
<dbReference type="PANTHER" id="PTHR43179">
    <property type="entry name" value="RHAMNOSYLTRANSFERASE WBBL"/>
    <property type="match status" value="1"/>
</dbReference>
<organism evidence="6 7">
    <name type="scientific">Haloarcula marismortui ATCC 33800</name>
    <dbReference type="NCBI Taxonomy" id="662476"/>
    <lineage>
        <taxon>Archaea</taxon>
        <taxon>Methanobacteriati</taxon>
        <taxon>Methanobacteriota</taxon>
        <taxon>Stenosarchaea group</taxon>
        <taxon>Halobacteria</taxon>
        <taxon>Halobacteriales</taxon>
        <taxon>Haloarculaceae</taxon>
        <taxon>Haloarcula</taxon>
    </lineage>
</organism>
<evidence type="ECO:0000256" key="3">
    <source>
        <dbReference type="ARBA" id="ARBA00022679"/>
    </source>
</evidence>
<evidence type="ECO:0000256" key="2">
    <source>
        <dbReference type="ARBA" id="ARBA00022676"/>
    </source>
</evidence>
<gene>
    <name evidence="6" type="ORF">C436_20408</name>
</gene>
<dbReference type="InterPro" id="IPR029044">
    <property type="entry name" value="Nucleotide-diphossugar_trans"/>
</dbReference>
<feature type="domain" description="Glycosyltransferase 2-like" evidence="5">
    <location>
        <begin position="50"/>
        <end position="136"/>
    </location>
</feature>
<evidence type="ECO:0000256" key="1">
    <source>
        <dbReference type="ARBA" id="ARBA00006739"/>
    </source>
</evidence>
<comment type="similarity">
    <text evidence="1">Belongs to the glycosyltransferase 2 family.</text>
</comment>
<keyword evidence="3" id="KW-0808">Transferase</keyword>
<accession>M0JM50</accession>
<dbReference type="InterPro" id="IPR001173">
    <property type="entry name" value="Glyco_trans_2-like"/>
</dbReference>
<feature type="region of interest" description="Disordered" evidence="4">
    <location>
        <begin position="260"/>
        <end position="280"/>
    </location>
</feature>
<dbReference type="Pfam" id="PF00535">
    <property type="entry name" value="Glycos_transf_2"/>
    <property type="match status" value="1"/>
</dbReference>
<comment type="caution">
    <text evidence="6">The sequence shown here is derived from an EMBL/GenBank/DDBJ whole genome shotgun (WGS) entry which is preliminary data.</text>
</comment>
<dbReference type="PANTHER" id="PTHR43179:SF12">
    <property type="entry name" value="GALACTOFURANOSYLTRANSFERASE GLFT2"/>
    <property type="match status" value="1"/>
</dbReference>
<protein>
    <recommendedName>
        <fullName evidence="5">Glycosyltransferase 2-like domain-containing protein</fullName>
    </recommendedName>
</protein>
<evidence type="ECO:0000313" key="7">
    <source>
        <dbReference type="Proteomes" id="UP000011659"/>
    </source>
</evidence>
<keyword evidence="2" id="KW-0328">Glycosyltransferase</keyword>
<sequence>MYRTTILMVSVSVVVATLQSRDEIDVVDYLDRGTYNDYEVIVRDDYPVCKARNEGIREARADKIVFLDDDSLPREDYLKRAVETLEQEPAYSGRTVHPRSDTFARHFTAHYNRGDEPYYVDTFWGNNMGVRREVFETVGGWDENMGWGHEDKELATRVQAQFNILYHPDLVVTHPYADSIPDYWQKMYSLEVQHPYYWRKTGSSIPEVISMTMLDAVNPKCYLVRGLKGSLVKAGGQLAGTAGRIRGILNLLGDDNSDFQSSVPSFDAQASPQGPRNTAE</sequence>
<dbReference type="AlphaFoldDB" id="M0JM50"/>
<dbReference type="SUPFAM" id="SSF53448">
    <property type="entry name" value="Nucleotide-diphospho-sugar transferases"/>
    <property type="match status" value="1"/>
</dbReference>
<evidence type="ECO:0000259" key="5">
    <source>
        <dbReference type="Pfam" id="PF00535"/>
    </source>
</evidence>
<dbReference type="Gene3D" id="3.90.550.10">
    <property type="entry name" value="Spore Coat Polysaccharide Biosynthesis Protein SpsA, Chain A"/>
    <property type="match status" value="1"/>
</dbReference>
<dbReference type="GO" id="GO:0016757">
    <property type="term" value="F:glycosyltransferase activity"/>
    <property type="evidence" value="ECO:0007669"/>
    <property type="project" value="UniProtKB-KW"/>
</dbReference>
<dbReference type="PATRIC" id="fig|662476.7.peg.4061"/>
<reference evidence="6 7" key="1">
    <citation type="journal article" date="2014" name="PLoS Genet.">
        <title>Phylogenetically driven sequencing of extremely halophilic archaea reveals strategies for static and dynamic osmo-response.</title>
        <authorList>
            <person name="Becker E.A."/>
            <person name="Seitzer P.M."/>
            <person name="Tritt A."/>
            <person name="Larsen D."/>
            <person name="Krusor M."/>
            <person name="Yao A.I."/>
            <person name="Wu D."/>
            <person name="Madern D."/>
            <person name="Eisen J.A."/>
            <person name="Darling A.E."/>
            <person name="Facciotti M.T."/>
        </authorList>
    </citation>
    <scope>NUCLEOTIDE SEQUENCE [LARGE SCALE GENOMIC DNA]</scope>
    <source>
        <strain evidence="6 7">ATCC 33800</strain>
    </source>
</reference>
<evidence type="ECO:0000256" key="4">
    <source>
        <dbReference type="SAM" id="MobiDB-lite"/>
    </source>
</evidence>
<keyword evidence="7" id="KW-1185">Reference proteome</keyword>